<comment type="function">
    <text evidence="7">Key enzyme in folate metabolism. Catalyzes an essential reaction for de novo glycine and purine synthesis, and for DNA precursor synthesis.</text>
</comment>
<evidence type="ECO:0000313" key="11">
    <source>
        <dbReference type="Proteomes" id="UP001596997"/>
    </source>
</evidence>
<evidence type="ECO:0000256" key="7">
    <source>
        <dbReference type="ARBA" id="ARBA00025067"/>
    </source>
</evidence>
<feature type="domain" description="DHFR" evidence="9">
    <location>
        <begin position="124"/>
        <end position="282"/>
    </location>
</feature>
<name>A0ABW3I619_9FLAO</name>
<keyword evidence="8" id="KW-0812">Transmembrane</keyword>
<dbReference type="InterPro" id="IPR025698">
    <property type="entry name" value="2TM_dom"/>
</dbReference>
<keyword evidence="5" id="KW-0521">NADP</keyword>
<evidence type="ECO:0000256" key="6">
    <source>
        <dbReference type="ARBA" id="ARBA00023002"/>
    </source>
</evidence>
<comment type="pathway">
    <text evidence="1">Cofactor biosynthesis; tetrahydrofolate biosynthesis; 5,6,7,8-tetrahydrofolate from 7,8-dihydrofolate: step 1/1.</text>
</comment>
<evidence type="ECO:0000256" key="2">
    <source>
        <dbReference type="ARBA" id="ARBA00009539"/>
    </source>
</evidence>
<dbReference type="InterPro" id="IPR012259">
    <property type="entry name" value="DHFR"/>
</dbReference>
<dbReference type="Pfam" id="PF13239">
    <property type="entry name" value="2TM"/>
    <property type="match status" value="1"/>
</dbReference>
<accession>A0ABW3I619</accession>
<evidence type="ECO:0000256" key="1">
    <source>
        <dbReference type="ARBA" id="ARBA00004903"/>
    </source>
</evidence>
<dbReference type="PROSITE" id="PS51330">
    <property type="entry name" value="DHFR_2"/>
    <property type="match status" value="1"/>
</dbReference>
<evidence type="ECO:0000313" key="10">
    <source>
        <dbReference type="EMBL" id="MFD0965092.1"/>
    </source>
</evidence>
<dbReference type="InterPro" id="IPR024072">
    <property type="entry name" value="DHFR-like_dom_sf"/>
</dbReference>
<gene>
    <name evidence="10" type="ORF">ACFQ1O_13830</name>
</gene>
<keyword evidence="8" id="KW-0472">Membrane</keyword>
<keyword evidence="6 10" id="KW-0560">Oxidoreductase</keyword>
<dbReference type="Pfam" id="PF00186">
    <property type="entry name" value="DHFR_1"/>
    <property type="match status" value="1"/>
</dbReference>
<proteinExistence type="inferred from homology"/>
<dbReference type="EC" id="1.5.1.3" evidence="3"/>
<dbReference type="InterPro" id="IPR001796">
    <property type="entry name" value="DHFR_dom"/>
</dbReference>
<dbReference type="SUPFAM" id="SSF53597">
    <property type="entry name" value="Dihydrofolate reductase-like"/>
    <property type="match status" value="1"/>
</dbReference>
<evidence type="ECO:0000256" key="3">
    <source>
        <dbReference type="ARBA" id="ARBA00012856"/>
    </source>
</evidence>
<dbReference type="GO" id="GO:0004146">
    <property type="term" value="F:dihydrofolate reductase activity"/>
    <property type="evidence" value="ECO:0007669"/>
    <property type="project" value="UniProtKB-EC"/>
</dbReference>
<dbReference type="Gene3D" id="3.40.430.10">
    <property type="entry name" value="Dihydrofolate Reductase, subunit A"/>
    <property type="match status" value="1"/>
</dbReference>
<dbReference type="Proteomes" id="UP001596997">
    <property type="component" value="Unassembled WGS sequence"/>
</dbReference>
<dbReference type="EMBL" id="JBHTJM010000011">
    <property type="protein sequence ID" value="MFD0965092.1"/>
    <property type="molecule type" value="Genomic_DNA"/>
</dbReference>
<dbReference type="RefSeq" id="WP_377716922.1">
    <property type="nucleotide sequence ID" value="NZ_JBHTJM010000011.1"/>
</dbReference>
<evidence type="ECO:0000256" key="4">
    <source>
        <dbReference type="ARBA" id="ARBA00022563"/>
    </source>
</evidence>
<evidence type="ECO:0000259" key="9">
    <source>
        <dbReference type="PROSITE" id="PS51330"/>
    </source>
</evidence>
<keyword evidence="4" id="KW-0554">One-carbon metabolism</keyword>
<organism evidence="10 11">
    <name type="scientific">Pseudofulvibacter geojedonensis</name>
    <dbReference type="NCBI Taxonomy" id="1123758"/>
    <lineage>
        <taxon>Bacteria</taxon>
        <taxon>Pseudomonadati</taxon>
        <taxon>Bacteroidota</taxon>
        <taxon>Flavobacteriia</taxon>
        <taxon>Flavobacteriales</taxon>
        <taxon>Flavobacteriaceae</taxon>
        <taxon>Pseudofulvibacter</taxon>
    </lineage>
</organism>
<protein>
    <recommendedName>
        <fullName evidence="3">dihydrofolate reductase</fullName>
        <ecNumber evidence="3">1.5.1.3</ecNumber>
    </recommendedName>
</protein>
<keyword evidence="11" id="KW-1185">Reference proteome</keyword>
<reference evidence="11" key="1">
    <citation type="journal article" date="2019" name="Int. J. Syst. Evol. Microbiol.">
        <title>The Global Catalogue of Microorganisms (GCM) 10K type strain sequencing project: providing services to taxonomists for standard genome sequencing and annotation.</title>
        <authorList>
            <consortium name="The Broad Institute Genomics Platform"/>
            <consortium name="The Broad Institute Genome Sequencing Center for Infectious Disease"/>
            <person name="Wu L."/>
            <person name="Ma J."/>
        </authorList>
    </citation>
    <scope>NUCLEOTIDE SEQUENCE [LARGE SCALE GENOMIC DNA]</scope>
    <source>
        <strain evidence="11">CCUG 62114</strain>
    </source>
</reference>
<dbReference type="PRINTS" id="PR00070">
    <property type="entry name" value="DHFR"/>
</dbReference>
<evidence type="ECO:0000256" key="8">
    <source>
        <dbReference type="SAM" id="Phobius"/>
    </source>
</evidence>
<feature type="transmembrane region" description="Helical" evidence="8">
    <location>
        <begin position="50"/>
        <end position="73"/>
    </location>
</feature>
<keyword evidence="8" id="KW-1133">Transmembrane helix</keyword>
<sequence length="282" mass="33296">MQNQHEQYENARKRVKQKKRLYFHFVVFVLGSIILTVLNKALHIGEDFITNWYIIVITIWTFLFLLHIVNVFITNRFFGKEWERIQTEKILAKHDKKVAKLEKTVLKEHHIQEEITSRKQDQQVITIIAAAAENNELGKDNKLIWHLSNDLKRFKKLTSGHHIIMGRKTFESFPKALPNRTNVIITRDTNYQAENAVVVHSLKEALTVAKDDSQPFIIGGGEIYQQSLSIADRIELTRVHHSFEADTFFPELDLNIWREIAREDCYKDEKHNYDYSFITYEK</sequence>
<evidence type="ECO:0000256" key="5">
    <source>
        <dbReference type="ARBA" id="ARBA00022857"/>
    </source>
</evidence>
<dbReference type="CDD" id="cd00209">
    <property type="entry name" value="DHFR"/>
    <property type="match status" value="1"/>
</dbReference>
<dbReference type="PANTHER" id="PTHR48069">
    <property type="entry name" value="DIHYDROFOLATE REDUCTASE"/>
    <property type="match status" value="1"/>
</dbReference>
<comment type="similarity">
    <text evidence="2">Belongs to the dihydrofolate reductase family.</text>
</comment>
<comment type="caution">
    <text evidence="10">The sequence shown here is derived from an EMBL/GenBank/DDBJ whole genome shotgun (WGS) entry which is preliminary data.</text>
</comment>
<feature type="transmembrane region" description="Helical" evidence="8">
    <location>
        <begin position="21"/>
        <end position="38"/>
    </location>
</feature>
<dbReference type="PANTHER" id="PTHR48069:SF3">
    <property type="entry name" value="DIHYDROFOLATE REDUCTASE"/>
    <property type="match status" value="1"/>
</dbReference>